<dbReference type="EMBL" id="OX459122">
    <property type="protein sequence ID" value="CAI9106962.1"/>
    <property type="molecule type" value="Genomic_DNA"/>
</dbReference>
<evidence type="ECO:0000313" key="3">
    <source>
        <dbReference type="Proteomes" id="UP001161247"/>
    </source>
</evidence>
<organism evidence="2 3">
    <name type="scientific">Oldenlandia corymbosa var. corymbosa</name>
    <dbReference type="NCBI Taxonomy" id="529605"/>
    <lineage>
        <taxon>Eukaryota</taxon>
        <taxon>Viridiplantae</taxon>
        <taxon>Streptophyta</taxon>
        <taxon>Embryophyta</taxon>
        <taxon>Tracheophyta</taxon>
        <taxon>Spermatophyta</taxon>
        <taxon>Magnoliopsida</taxon>
        <taxon>eudicotyledons</taxon>
        <taxon>Gunneridae</taxon>
        <taxon>Pentapetalae</taxon>
        <taxon>asterids</taxon>
        <taxon>lamiids</taxon>
        <taxon>Gentianales</taxon>
        <taxon>Rubiaceae</taxon>
        <taxon>Rubioideae</taxon>
        <taxon>Spermacoceae</taxon>
        <taxon>Hedyotis-Oldenlandia complex</taxon>
        <taxon>Oldenlandia</taxon>
    </lineage>
</organism>
<sequence length="404" mass="46174">MAVIPFHKIEGDHHHHHHNNHHNPPSKSAKFVALICGVTGIVGRELARNLLSSKSTHWKVYGIARASHSQSQIKETIKNHSNFHYISCNLQNPSETQQKLSCLTDVTHVFWVTWASQFPLDTPECCEENKVMMSNVLNAVLPQAKGLKHFSLQTGTKHYISFDEPLINSSGQIQLYDEQCPRVGKGFNFYYVLEDLLKERLEGKIPWSIHRPGLIMGCSNRTLYNFIGTVSVYGTICKKLKLPFLFGGTKECWEEVYIDASDVRLVAEQHIWAATEETVQCSSHGQAFNSINGSDFTWKEIWPAIGLKFGNSDHDAFLCQDFSFTASMADKGQLWREIVEEEGLVQTEMDDLANWEFLDILFRFPIKMLGSRKKADGFGFTMKFQTLDSILYWIDIMRHEKLIP</sequence>
<dbReference type="PANTHER" id="PTHR32487:SF12">
    <property type="entry name" value="3-OXO-DELTA(4,5)-STEROID 5-BETA-REDUCTASE"/>
    <property type="match status" value="1"/>
</dbReference>
<dbReference type="Pfam" id="PF22917">
    <property type="entry name" value="PRISE"/>
    <property type="match status" value="1"/>
</dbReference>
<dbReference type="CDD" id="cd08948">
    <property type="entry name" value="5beta-POR_like_SDR_a"/>
    <property type="match status" value="1"/>
</dbReference>
<dbReference type="Gene3D" id="3.40.50.720">
    <property type="entry name" value="NAD(P)-binding Rossmann-like Domain"/>
    <property type="match status" value="1"/>
</dbReference>
<dbReference type="GO" id="GO:0016627">
    <property type="term" value="F:oxidoreductase activity, acting on the CH-CH group of donors"/>
    <property type="evidence" value="ECO:0007669"/>
    <property type="project" value="UniProtKB-ARBA"/>
</dbReference>
<gene>
    <name evidence="2" type="ORF">OLC1_LOCUS15383</name>
</gene>
<evidence type="ECO:0000313" key="2">
    <source>
        <dbReference type="EMBL" id="CAI9106962.1"/>
    </source>
</evidence>
<dbReference type="InterPro" id="IPR036291">
    <property type="entry name" value="NAD(P)-bd_dom_sf"/>
</dbReference>
<dbReference type="GO" id="GO:0006629">
    <property type="term" value="P:lipid metabolic process"/>
    <property type="evidence" value="ECO:0007669"/>
    <property type="project" value="UniProtKB-ARBA"/>
</dbReference>
<dbReference type="InterPro" id="IPR055222">
    <property type="entry name" value="PRISE-like_Rossmann-fold"/>
</dbReference>
<dbReference type="AlphaFoldDB" id="A0AAV1DJU1"/>
<accession>A0AAV1DJU1</accession>
<evidence type="ECO:0000259" key="1">
    <source>
        <dbReference type="Pfam" id="PF22917"/>
    </source>
</evidence>
<name>A0AAV1DJU1_OLDCO</name>
<proteinExistence type="predicted"/>
<protein>
    <submittedName>
        <fullName evidence="2">OLC1v1006214C1</fullName>
    </submittedName>
</protein>
<dbReference type="Proteomes" id="UP001161247">
    <property type="component" value="Chromosome 5"/>
</dbReference>
<dbReference type="PANTHER" id="PTHR32487">
    <property type="entry name" value="3-OXO-DELTA(4,5)-STEROID 5-BETA-REDUCTASE"/>
    <property type="match status" value="1"/>
</dbReference>
<feature type="domain" description="PRISE-like Rossmann-fold" evidence="1">
    <location>
        <begin position="95"/>
        <end position="311"/>
    </location>
</feature>
<dbReference type="SUPFAM" id="SSF51735">
    <property type="entry name" value="NAD(P)-binding Rossmann-fold domains"/>
    <property type="match status" value="1"/>
</dbReference>
<reference evidence="2" key="1">
    <citation type="submission" date="2023-03" db="EMBL/GenBank/DDBJ databases">
        <authorList>
            <person name="Julca I."/>
        </authorList>
    </citation>
    <scope>NUCLEOTIDE SEQUENCE</scope>
</reference>
<keyword evidence="3" id="KW-1185">Reference proteome</keyword>